<comment type="caution">
    <text evidence="2">The sequence shown here is derived from an EMBL/GenBank/DDBJ whole genome shotgun (WGS) entry which is preliminary data.</text>
</comment>
<evidence type="ECO:0000313" key="1">
    <source>
        <dbReference type="EMBL" id="KKL54837.1"/>
    </source>
</evidence>
<dbReference type="EMBL" id="LAZR01007022">
    <property type="protein sequence ID" value="KKM87987.1"/>
    <property type="molecule type" value="Genomic_DNA"/>
</dbReference>
<sequence>MPGKEINDDFSFADFMKVFEPIPIGLKKILRTIDLNAVAELLEGCIQFIKSVELSRDEILEMLEFYKEH</sequence>
<gene>
    <name evidence="2" type="ORF">LCGC14_1263480</name>
    <name evidence="1" type="ORF">LCGC14_2261400</name>
</gene>
<dbReference type="EMBL" id="LAZR01031059">
    <property type="protein sequence ID" value="KKL54837.1"/>
    <property type="molecule type" value="Genomic_DNA"/>
</dbReference>
<protein>
    <submittedName>
        <fullName evidence="2">Uncharacterized protein</fullName>
    </submittedName>
</protein>
<dbReference type="AlphaFoldDB" id="A0A0F9P3E7"/>
<proteinExistence type="predicted"/>
<evidence type="ECO:0000313" key="2">
    <source>
        <dbReference type="EMBL" id="KKM87987.1"/>
    </source>
</evidence>
<reference evidence="2" key="1">
    <citation type="journal article" date="2015" name="Nature">
        <title>Complex archaea that bridge the gap between prokaryotes and eukaryotes.</title>
        <authorList>
            <person name="Spang A."/>
            <person name="Saw J.H."/>
            <person name="Jorgensen S.L."/>
            <person name="Zaremba-Niedzwiedzka K."/>
            <person name="Martijn J."/>
            <person name="Lind A.E."/>
            <person name="van Eijk R."/>
            <person name="Schleper C."/>
            <person name="Guy L."/>
            <person name="Ettema T.J."/>
        </authorList>
    </citation>
    <scope>NUCLEOTIDE SEQUENCE</scope>
</reference>
<name>A0A0F9P3E7_9ZZZZ</name>
<accession>A0A0F9P3E7</accession>
<organism evidence="2">
    <name type="scientific">marine sediment metagenome</name>
    <dbReference type="NCBI Taxonomy" id="412755"/>
    <lineage>
        <taxon>unclassified sequences</taxon>
        <taxon>metagenomes</taxon>
        <taxon>ecological metagenomes</taxon>
    </lineage>
</organism>